<evidence type="ECO:0000313" key="4">
    <source>
        <dbReference type="Proteomes" id="UP001243330"/>
    </source>
</evidence>
<evidence type="ECO:0000313" key="3">
    <source>
        <dbReference type="EMBL" id="KAK1845801.1"/>
    </source>
</evidence>
<proteinExistence type="predicted"/>
<comment type="caution">
    <text evidence="3">The sequence shown here is derived from an EMBL/GenBank/DDBJ whole genome shotgun (WGS) entry which is preliminary data.</text>
</comment>
<sequence>MKLAAGFASLLATLAATAPTPQDDEPAVVFGISFTYENSTFTDLFDVPETLSGYPVGEPTSIERIPGAEAKRHPADTFDSQQRHRDKRLHISSRQQSRALRVSRARAQQTGSRCGLDYSCDDYRAKPGGRSGLRAMQQDVSHWLGAAPSLPRQGL</sequence>
<protein>
    <submittedName>
        <fullName evidence="3">Uncharacterized protein</fullName>
    </submittedName>
</protein>
<evidence type="ECO:0000256" key="1">
    <source>
        <dbReference type="SAM" id="MobiDB-lite"/>
    </source>
</evidence>
<organism evidence="3 4">
    <name type="scientific">Colletotrichum chrysophilum</name>
    <dbReference type="NCBI Taxonomy" id="1836956"/>
    <lineage>
        <taxon>Eukaryota</taxon>
        <taxon>Fungi</taxon>
        <taxon>Dikarya</taxon>
        <taxon>Ascomycota</taxon>
        <taxon>Pezizomycotina</taxon>
        <taxon>Sordariomycetes</taxon>
        <taxon>Hypocreomycetidae</taxon>
        <taxon>Glomerellales</taxon>
        <taxon>Glomerellaceae</taxon>
        <taxon>Colletotrichum</taxon>
        <taxon>Colletotrichum gloeosporioides species complex</taxon>
    </lineage>
</organism>
<evidence type="ECO:0000256" key="2">
    <source>
        <dbReference type="SAM" id="SignalP"/>
    </source>
</evidence>
<feature type="signal peptide" evidence="2">
    <location>
        <begin position="1"/>
        <end position="17"/>
    </location>
</feature>
<gene>
    <name evidence="3" type="ORF">CCHR01_11587</name>
</gene>
<dbReference type="EMBL" id="JAQOWY010000259">
    <property type="protein sequence ID" value="KAK1845801.1"/>
    <property type="molecule type" value="Genomic_DNA"/>
</dbReference>
<dbReference type="Proteomes" id="UP001243330">
    <property type="component" value="Unassembled WGS sequence"/>
</dbReference>
<feature type="region of interest" description="Disordered" evidence="1">
    <location>
        <begin position="57"/>
        <end position="106"/>
    </location>
</feature>
<keyword evidence="4" id="KW-1185">Reference proteome</keyword>
<feature type="chain" id="PRO_5041968381" evidence="2">
    <location>
        <begin position="18"/>
        <end position="155"/>
    </location>
</feature>
<reference evidence="3" key="1">
    <citation type="submission" date="2023-01" db="EMBL/GenBank/DDBJ databases">
        <title>Colletotrichum chrysophilum M932 genome sequence.</title>
        <authorList>
            <person name="Baroncelli R."/>
        </authorList>
    </citation>
    <scope>NUCLEOTIDE SEQUENCE</scope>
    <source>
        <strain evidence="3">M932</strain>
    </source>
</reference>
<dbReference type="AlphaFoldDB" id="A0AAD9ACT9"/>
<accession>A0AAD9ACT9</accession>
<keyword evidence="2" id="KW-0732">Signal</keyword>
<name>A0AAD9ACT9_9PEZI</name>